<protein>
    <submittedName>
        <fullName evidence="8">Serine/threonine-protein kinase SKY1</fullName>
    </submittedName>
</protein>
<dbReference type="InterPro" id="IPR011009">
    <property type="entry name" value="Kinase-like_dom_sf"/>
</dbReference>
<evidence type="ECO:0000256" key="4">
    <source>
        <dbReference type="ARBA" id="ARBA00022777"/>
    </source>
</evidence>
<keyword evidence="4 8" id="KW-0418">Kinase</keyword>
<evidence type="ECO:0000256" key="2">
    <source>
        <dbReference type="ARBA" id="ARBA00022679"/>
    </source>
</evidence>
<keyword evidence="9" id="KW-1185">Reference proteome</keyword>
<dbReference type="GO" id="GO:0005524">
    <property type="term" value="F:ATP binding"/>
    <property type="evidence" value="ECO:0007669"/>
    <property type="project" value="UniProtKB-KW"/>
</dbReference>
<dbReference type="EMBL" id="KN714695">
    <property type="protein sequence ID" value="KUI57076.1"/>
    <property type="molecule type" value="Genomic_DNA"/>
</dbReference>
<feature type="region of interest" description="Disordered" evidence="6">
    <location>
        <begin position="325"/>
        <end position="344"/>
    </location>
</feature>
<feature type="domain" description="Protein kinase" evidence="7">
    <location>
        <begin position="249"/>
        <end position="627"/>
    </location>
</feature>
<reference evidence="9" key="1">
    <citation type="submission" date="2014-12" db="EMBL/GenBank/DDBJ databases">
        <title>Genome Sequence of Valsa Canker Pathogens Uncovers a Specific Adaption of Colonization on Woody Bark.</title>
        <authorList>
            <person name="Yin Z."/>
            <person name="Liu H."/>
            <person name="Gao X."/>
            <person name="Li Z."/>
            <person name="Song N."/>
            <person name="Ke X."/>
            <person name="Dai Q."/>
            <person name="Wu Y."/>
            <person name="Sun Y."/>
            <person name="Xu J.-R."/>
            <person name="Kang Z.K."/>
            <person name="Wang L."/>
            <person name="Huang L."/>
        </authorList>
    </citation>
    <scope>NUCLEOTIDE SEQUENCE [LARGE SCALE GENOMIC DNA]</scope>
    <source>
        <strain evidence="9">SXYL134</strain>
    </source>
</reference>
<dbReference type="AlphaFoldDB" id="A0A194UZP2"/>
<evidence type="ECO:0000256" key="1">
    <source>
        <dbReference type="ARBA" id="ARBA00022527"/>
    </source>
</evidence>
<sequence>MIALKPPIDSFAINLPTENISFLHRSYPDNQNVLLTLPAVDKSDGTHGVLHGIHHETARIACAILANCHWEGYFCATRDGSRVDAGPDELLSGKAYYFYIDGDPDYAVVPSIDHFQFPNLQGLPQSWLSSPDIVDNTITSGGICIGCGTRTGLPSCPRRSIMWVAREFLLARFAIAILRTKSMFARLGAGPLKLVIYEAETNSYGVRNMSFKERLQTFGPTSSRSKSRSASPRKKKRAADQDGHVPDDLDVLLDEQQGQWGVISSSRPKKSSGAMAQVPAVGSVTITSQNHPGENNVRDMIAVTRMFIEEDKTITQEIASDLVSSAGPLPERDSSSPSFPAISKSEKLEEEDYAWYSTKNCEHQYVTIKVYAADQEQGERELAALRHISATLVEVGAKKHPGADQANVVHADIQEGNVMFSIESEGELRELEELELSDPLPRKVHKDGHVIFATRSVSADIEWTNLYRAPEILLGYPWTNRIGIWALGLMMWGMIEGKNLFDDNAGGRWKSALPHIARMISLLGPPPQHMLNGTAATKDYFDKRDKCYPDEKQQLIEENTIVNADRHMTSQTGQLRKGRKVIPTSLEAEGAKLEDEKEEFVHFISQMLQWDPEKQANGRGTCKRPMAKVGGR</sequence>
<organism evidence="8 9">
    <name type="scientific">Cytospora mali</name>
    <name type="common">Apple Valsa canker fungus</name>
    <name type="synonym">Valsa mali</name>
    <dbReference type="NCBI Taxonomy" id="578113"/>
    <lineage>
        <taxon>Eukaryota</taxon>
        <taxon>Fungi</taxon>
        <taxon>Dikarya</taxon>
        <taxon>Ascomycota</taxon>
        <taxon>Pezizomycotina</taxon>
        <taxon>Sordariomycetes</taxon>
        <taxon>Sordariomycetidae</taxon>
        <taxon>Diaporthales</taxon>
        <taxon>Cytosporaceae</taxon>
        <taxon>Cytospora</taxon>
    </lineage>
</organism>
<proteinExistence type="predicted"/>
<feature type="region of interest" description="Disordered" evidence="6">
    <location>
        <begin position="215"/>
        <end position="246"/>
    </location>
</feature>
<keyword evidence="2" id="KW-0808">Transferase</keyword>
<dbReference type="Gene3D" id="1.10.510.10">
    <property type="entry name" value="Transferase(Phosphotransferase) domain 1"/>
    <property type="match status" value="1"/>
</dbReference>
<dbReference type="InterPro" id="IPR050494">
    <property type="entry name" value="Ser_Thr_dual-spec_kinase"/>
</dbReference>
<evidence type="ECO:0000313" key="9">
    <source>
        <dbReference type="Proteomes" id="UP000078576"/>
    </source>
</evidence>
<dbReference type="STRING" id="694573.A0A194UZP2"/>
<dbReference type="Pfam" id="PF00069">
    <property type="entry name" value="Pkinase"/>
    <property type="match status" value="1"/>
</dbReference>
<feature type="compositionally biased region" description="Basic residues" evidence="6">
    <location>
        <begin position="225"/>
        <end position="237"/>
    </location>
</feature>
<gene>
    <name evidence="8" type="ORF">VP1G_04384</name>
</gene>
<dbReference type="OrthoDB" id="5979581at2759"/>
<dbReference type="InterPro" id="IPR000719">
    <property type="entry name" value="Prot_kinase_dom"/>
</dbReference>
<evidence type="ECO:0000256" key="6">
    <source>
        <dbReference type="SAM" id="MobiDB-lite"/>
    </source>
</evidence>
<dbReference type="GO" id="GO:0004674">
    <property type="term" value="F:protein serine/threonine kinase activity"/>
    <property type="evidence" value="ECO:0007669"/>
    <property type="project" value="UniProtKB-KW"/>
</dbReference>
<dbReference type="PANTHER" id="PTHR24058">
    <property type="entry name" value="DUAL SPECIFICITY PROTEIN KINASE"/>
    <property type="match status" value="1"/>
</dbReference>
<keyword evidence="5" id="KW-0067">ATP-binding</keyword>
<dbReference type="Proteomes" id="UP000078576">
    <property type="component" value="Unassembled WGS sequence"/>
</dbReference>
<dbReference type="SUPFAM" id="SSF56112">
    <property type="entry name" value="Protein kinase-like (PK-like)"/>
    <property type="match status" value="1"/>
</dbReference>
<evidence type="ECO:0000256" key="5">
    <source>
        <dbReference type="ARBA" id="ARBA00022840"/>
    </source>
</evidence>
<keyword evidence="1" id="KW-0723">Serine/threonine-protein kinase</keyword>
<evidence type="ECO:0000256" key="3">
    <source>
        <dbReference type="ARBA" id="ARBA00022741"/>
    </source>
</evidence>
<name>A0A194UZP2_CYTMA</name>
<dbReference type="PROSITE" id="PS50011">
    <property type="entry name" value="PROTEIN_KINASE_DOM"/>
    <property type="match status" value="1"/>
</dbReference>
<evidence type="ECO:0000259" key="7">
    <source>
        <dbReference type="PROSITE" id="PS50011"/>
    </source>
</evidence>
<evidence type="ECO:0000313" key="8">
    <source>
        <dbReference type="EMBL" id="KUI57076.1"/>
    </source>
</evidence>
<accession>A0A194UZP2</accession>
<keyword evidence="3" id="KW-0547">Nucleotide-binding</keyword>